<sequence>MTLAVRMFSKVEAQRLTLDIQSAAKSARRGLDNLATLVEEAHSGNVWQMLGYASWTAYLAETLGENPLKLERLERQNVVTMLSDQGLSARAIAPIVGVDFSTVTRDIARVANATPAHQVFERERPPLASVWIDPADGTVITAEIVYDEPTARVTGLDGKSYPQAAPRPAPAAPSHEDADQKNAERGAQDFAAAVFTMAQTDVTEYRERLVGDWWPRGKDAVSPADRDRVTAKTLRLIAAGITQLAREWEI</sequence>
<dbReference type="OrthoDB" id="3358527at2"/>
<protein>
    <submittedName>
        <fullName evidence="2">Uncharacterized protein</fullName>
    </submittedName>
</protein>
<dbReference type="EMBL" id="QYRT01000030">
    <property type="protein sequence ID" value="TIH33826.1"/>
    <property type="molecule type" value="Genomic_DNA"/>
</dbReference>
<evidence type="ECO:0000256" key="1">
    <source>
        <dbReference type="SAM" id="MobiDB-lite"/>
    </source>
</evidence>
<reference evidence="2 3" key="1">
    <citation type="journal article" date="2019" name="Microorganisms">
        <title>Systematic Affiliation and Genome Analysis of Subtercola vilae DB165(T) with Particular Emphasis on Cold Adaptation of an Isolate from a High-Altitude Cold Volcano Lake.</title>
        <authorList>
            <person name="Villalobos A.S."/>
            <person name="Wiese J."/>
            <person name="Imhoff J.F."/>
            <person name="Dorador C."/>
            <person name="Keller A."/>
            <person name="Hentschel U."/>
        </authorList>
    </citation>
    <scope>NUCLEOTIDE SEQUENCE [LARGE SCALE GENOMIC DNA]</scope>
    <source>
        <strain evidence="2 3">DB165</strain>
    </source>
</reference>
<dbReference type="RefSeq" id="WP_136642859.1">
    <property type="nucleotide sequence ID" value="NZ_QYRT01000030.1"/>
</dbReference>
<feature type="compositionally biased region" description="Basic and acidic residues" evidence="1">
    <location>
        <begin position="174"/>
        <end position="183"/>
    </location>
</feature>
<comment type="caution">
    <text evidence="2">The sequence shown here is derived from an EMBL/GenBank/DDBJ whole genome shotgun (WGS) entry which is preliminary data.</text>
</comment>
<keyword evidence="3" id="KW-1185">Reference proteome</keyword>
<accession>A0A4T2BVL1</accession>
<name>A0A4T2BVL1_9MICO</name>
<gene>
    <name evidence="2" type="ORF">D4765_13695</name>
</gene>
<dbReference type="Proteomes" id="UP000306192">
    <property type="component" value="Unassembled WGS sequence"/>
</dbReference>
<evidence type="ECO:0000313" key="3">
    <source>
        <dbReference type="Proteomes" id="UP000306192"/>
    </source>
</evidence>
<dbReference type="AlphaFoldDB" id="A0A4T2BVL1"/>
<feature type="region of interest" description="Disordered" evidence="1">
    <location>
        <begin position="155"/>
        <end position="183"/>
    </location>
</feature>
<evidence type="ECO:0000313" key="2">
    <source>
        <dbReference type="EMBL" id="TIH33826.1"/>
    </source>
</evidence>
<proteinExistence type="predicted"/>
<organism evidence="2 3">
    <name type="scientific">Subtercola vilae</name>
    <dbReference type="NCBI Taxonomy" id="2056433"/>
    <lineage>
        <taxon>Bacteria</taxon>
        <taxon>Bacillati</taxon>
        <taxon>Actinomycetota</taxon>
        <taxon>Actinomycetes</taxon>
        <taxon>Micrococcales</taxon>
        <taxon>Microbacteriaceae</taxon>
        <taxon>Subtercola</taxon>
    </lineage>
</organism>